<dbReference type="SMART" id="SM00342">
    <property type="entry name" value="HTH_ARAC"/>
    <property type="match status" value="1"/>
</dbReference>
<reference evidence="5 6" key="1">
    <citation type="submission" date="2020-07" db="EMBL/GenBank/DDBJ databases">
        <title>Bradyrhizobium diversity isolated from nodules of indigenous legumes of Western Australia.</title>
        <authorList>
            <person name="Klepa M.S."/>
        </authorList>
    </citation>
    <scope>NUCLEOTIDE SEQUENCE [LARGE SCALE GENOMIC DNA]</scope>
    <source>
        <strain evidence="5 6">CNPSo 4019</strain>
    </source>
</reference>
<evidence type="ECO:0000313" key="6">
    <source>
        <dbReference type="Proteomes" id="UP001194539"/>
    </source>
</evidence>
<dbReference type="RefSeq" id="WP_197968843.1">
    <property type="nucleotide sequence ID" value="NZ_JACEGD010000040.1"/>
</dbReference>
<evidence type="ECO:0000256" key="3">
    <source>
        <dbReference type="ARBA" id="ARBA00023163"/>
    </source>
</evidence>
<organism evidence="5 6">
    <name type="scientific">Bradyrhizobium diversitatis</name>
    <dbReference type="NCBI Taxonomy" id="2755406"/>
    <lineage>
        <taxon>Bacteria</taxon>
        <taxon>Pseudomonadati</taxon>
        <taxon>Pseudomonadota</taxon>
        <taxon>Alphaproteobacteria</taxon>
        <taxon>Hyphomicrobiales</taxon>
        <taxon>Nitrobacteraceae</taxon>
        <taxon>Bradyrhizobium</taxon>
    </lineage>
</organism>
<proteinExistence type="predicted"/>
<dbReference type="Proteomes" id="UP001194539">
    <property type="component" value="Unassembled WGS sequence"/>
</dbReference>
<dbReference type="PANTHER" id="PTHR46796">
    <property type="entry name" value="HTH-TYPE TRANSCRIPTIONAL ACTIVATOR RHAS-RELATED"/>
    <property type="match status" value="1"/>
</dbReference>
<evidence type="ECO:0000256" key="1">
    <source>
        <dbReference type="ARBA" id="ARBA00023015"/>
    </source>
</evidence>
<gene>
    <name evidence="5" type="ORF">H1B27_32330</name>
</gene>
<dbReference type="Pfam" id="PF12833">
    <property type="entry name" value="HTH_18"/>
    <property type="match status" value="1"/>
</dbReference>
<comment type="caution">
    <text evidence="5">The sequence shown here is derived from an EMBL/GenBank/DDBJ whole genome shotgun (WGS) entry which is preliminary data.</text>
</comment>
<evidence type="ECO:0000256" key="2">
    <source>
        <dbReference type="ARBA" id="ARBA00023125"/>
    </source>
</evidence>
<dbReference type="Gene3D" id="1.10.10.60">
    <property type="entry name" value="Homeodomain-like"/>
    <property type="match status" value="1"/>
</dbReference>
<evidence type="ECO:0000259" key="4">
    <source>
        <dbReference type="PROSITE" id="PS01124"/>
    </source>
</evidence>
<dbReference type="PROSITE" id="PS01124">
    <property type="entry name" value="HTH_ARAC_FAMILY_2"/>
    <property type="match status" value="1"/>
</dbReference>
<keyword evidence="1" id="KW-0805">Transcription regulation</keyword>
<name>A0ABS0PC94_9BRAD</name>
<accession>A0ABS0PC94</accession>
<keyword evidence="3" id="KW-0804">Transcription</keyword>
<sequence>MNVVEYPIGGGATISVQEQPGVLRCFRSFPLSDIIEAIWDCDIPDGDFAKSVTIKCPPGTSLQLIGQYRKPARIAQSKTVLPSKCATHVQSHALTLFPTGAFGAVIVCLRPDAASRIVKAPFREFANASLYLGDLFGNWEVDMCDDLLAGARTSHERIAGVQAFLLRQLSPQIDSLANRAAAYLRKNPAMPVSTLAALLGTSERNLSRGFKRAFGLSPKRFARLARFQRILAERRLDRSWAQVAHACGLSDQAHLIGEFHDLVGEAPTQFFTRELRIGADGMDEANLIIQRTARTVDRN</sequence>
<dbReference type="InterPro" id="IPR050204">
    <property type="entry name" value="AraC_XylS_family_regulators"/>
</dbReference>
<dbReference type="InterPro" id="IPR009057">
    <property type="entry name" value="Homeodomain-like_sf"/>
</dbReference>
<dbReference type="InterPro" id="IPR018060">
    <property type="entry name" value="HTH_AraC"/>
</dbReference>
<protein>
    <submittedName>
        <fullName evidence="5">Helix-turn-helix domain-containing protein</fullName>
    </submittedName>
</protein>
<evidence type="ECO:0000313" key="5">
    <source>
        <dbReference type="EMBL" id="MBH5390927.1"/>
    </source>
</evidence>
<dbReference type="SUPFAM" id="SSF46689">
    <property type="entry name" value="Homeodomain-like"/>
    <property type="match status" value="1"/>
</dbReference>
<dbReference type="EMBL" id="JACEGD010000040">
    <property type="protein sequence ID" value="MBH5390927.1"/>
    <property type="molecule type" value="Genomic_DNA"/>
</dbReference>
<keyword evidence="6" id="KW-1185">Reference proteome</keyword>
<feature type="domain" description="HTH araC/xylS-type" evidence="4">
    <location>
        <begin position="174"/>
        <end position="273"/>
    </location>
</feature>
<keyword evidence="2" id="KW-0238">DNA-binding</keyword>